<sequence length="97" mass="10492">MLVVAITTRAPTDGAALALDSWYVTTTTGDEIRTDEVVVREFGRVCDCWGLSLLQPQCSYSPVKLLPIVMSHDSHLLPALLPFASSANRNHRAPLGG</sequence>
<organism evidence="1 2">
    <name type="scientific">Lactuca saligna</name>
    <name type="common">Willowleaf lettuce</name>
    <dbReference type="NCBI Taxonomy" id="75948"/>
    <lineage>
        <taxon>Eukaryota</taxon>
        <taxon>Viridiplantae</taxon>
        <taxon>Streptophyta</taxon>
        <taxon>Embryophyta</taxon>
        <taxon>Tracheophyta</taxon>
        <taxon>Spermatophyta</taxon>
        <taxon>Magnoliopsida</taxon>
        <taxon>eudicotyledons</taxon>
        <taxon>Gunneridae</taxon>
        <taxon>Pentapetalae</taxon>
        <taxon>asterids</taxon>
        <taxon>campanulids</taxon>
        <taxon>Asterales</taxon>
        <taxon>Asteraceae</taxon>
        <taxon>Cichorioideae</taxon>
        <taxon>Cichorieae</taxon>
        <taxon>Lactucinae</taxon>
        <taxon>Lactuca</taxon>
    </lineage>
</organism>
<gene>
    <name evidence="1" type="ORF">LSALG_LOCUS27372</name>
</gene>
<keyword evidence="2" id="KW-1185">Reference proteome</keyword>
<name>A0AA35Z941_LACSI</name>
<evidence type="ECO:0000313" key="2">
    <source>
        <dbReference type="Proteomes" id="UP001177003"/>
    </source>
</evidence>
<dbReference type="Proteomes" id="UP001177003">
    <property type="component" value="Chromosome 5"/>
</dbReference>
<dbReference type="EMBL" id="OX465081">
    <property type="protein sequence ID" value="CAI9288046.1"/>
    <property type="molecule type" value="Genomic_DNA"/>
</dbReference>
<protein>
    <submittedName>
        <fullName evidence="1">Uncharacterized protein</fullName>
    </submittedName>
</protein>
<proteinExistence type="predicted"/>
<evidence type="ECO:0000313" key="1">
    <source>
        <dbReference type="EMBL" id="CAI9288046.1"/>
    </source>
</evidence>
<dbReference type="AlphaFoldDB" id="A0AA35Z941"/>
<reference evidence="1" key="1">
    <citation type="submission" date="2023-04" db="EMBL/GenBank/DDBJ databases">
        <authorList>
            <person name="Vijverberg K."/>
            <person name="Xiong W."/>
            <person name="Schranz E."/>
        </authorList>
    </citation>
    <scope>NUCLEOTIDE SEQUENCE</scope>
</reference>
<accession>A0AA35Z941</accession>